<evidence type="ECO:0000313" key="2">
    <source>
        <dbReference type="Proteomes" id="UP000797356"/>
    </source>
</evidence>
<accession>A0A8K0IAU2</accession>
<comment type="caution">
    <text evidence="1">The sequence shown here is derived from an EMBL/GenBank/DDBJ whole genome shotgun (WGS) entry which is preliminary data.</text>
</comment>
<dbReference type="Proteomes" id="UP000797356">
    <property type="component" value="Chromosome 6"/>
</dbReference>
<reference evidence="1" key="2">
    <citation type="submission" date="2019-07" db="EMBL/GenBank/DDBJ databases">
        <authorList>
            <person name="Yang Y."/>
            <person name="Bocs S."/>
            <person name="Baudouin L."/>
        </authorList>
    </citation>
    <scope>NUCLEOTIDE SEQUENCE</scope>
    <source>
        <tissue evidence="1">Spear leaf of Hainan Tall coconut</tissue>
    </source>
</reference>
<keyword evidence="2" id="KW-1185">Reference proteome</keyword>
<name>A0A8K0IAU2_COCNU</name>
<sequence length="106" mass="11785">MHCMTHHNDGRAPASVRCNPLHVSCLMKMGQHQQRLLSPLISLLRISSCLLPPALPQWRGSSTSICPSQLAHLSSSSSRSDAMTGYLYSCPEFCYFCHPLCLLCYC</sequence>
<evidence type="ECO:0000313" key="1">
    <source>
        <dbReference type="EMBL" id="KAG1346948.1"/>
    </source>
</evidence>
<protein>
    <submittedName>
        <fullName evidence="1">Uncharacterized protein</fullName>
    </submittedName>
</protein>
<dbReference type="EMBL" id="CM017877">
    <property type="protein sequence ID" value="KAG1346948.1"/>
    <property type="molecule type" value="Genomic_DNA"/>
</dbReference>
<gene>
    <name evidence="1" type="ORF">COCNU_06G007770</name>
</gene>
<reference evidence="1" key="1">
    <citation type="journal article" date="2017" name="Gigascience">
        <title>The genome draft of coconut (Cocos nucifera).</title>
        <authorList>
            <person name="Xiao Y."/>
            <person name="Xu P."/>
            <person name="Fan H."/>
            <person name="Baudouin L."/>
            <person name="Xia W."/>
            <person name="Bocs S."/>
            <person name="Xu J."/>
            <person name="Li Q."/>
            <person name="Guo A."/>
            <person name="Zhou L."/>
            <person name="Li J."/>
            <person name="Wu Y."/>
            <person name="Ma Z."/>
            <person name="Armero A."/>
            <person name="Issali A.E."/>
            <person name="Liu N."/>
            <person name="Peng M."/>
            <person name="Yang Y."/>
        </authorList>
    </citation>
    <scope>NUCLEOTIDE SEQUENCE</scope>
    <source>
        <tissue evidence="1">Spear leaf of Hainan Tall coconut</tissue>
    </source>
</reference>
<dbReference type="AlphaFoldDB" id="A0A8K0IAU2"/>
<organism evidence="1 2">
    <name type="scientific">Cocos nucifera</name>
    <name type="common">Coconut palm</name>
    <dbReference type="NCBI Taxonomy" id="13894"/>
    <lineage>
        <taxon>Eukaryota</taxon>
        <taxon>Viridiplantae</taxon>
        <taxon>Streptophyta</taxon>
        <taxon>Embryophyta</taxon>
        <taxon>Tracheophyta</taxon>
        <taxon>Spermatophyta</taxon>
        <taxon>Magnoliopsida</taxon>
        <taxon>Liliopsida</taxon>
        <taxon>Arecaceae</taxon>
        <taxon>Arecoideae</taxon>
        <taxon>Cocoseae</taxon>
        <taxon>Attaleinae</taxon>
        <taxon>Cocos</taxon>
    </lineage>
</organism>
<proteinExistence type="predicted"/>